<evidence type="ECO:0000313" key="2">
    <source>
        <dbReference type="EMBL" id="RDX39446.1"/>
    </source>
</evidence>
<feature type="compositionally biased region" description="Basic residues" evidence="1">
    <location>
        <begin position="24"/>
        <end position="33"/>
    </location>
</feature>
<dbReference type="AlphaFoldDB" id="A0A371CGP1"/>
<protein>
    <submittedName>
        <fullName evidence="2">Uncharacterized protein</fullName>
    </submittedName>
</protein>
<feature type="non-terminal residue" evidence="2">
    <location>
        <position position="124"/>
    </location>
</feature>
<organism evidence="2 3">
    <name type="scientific">Lentinus brumalis</name>
    <dbReference type="NCBI Taxonomy" id="2498619"/>
    <lineage>
        <taxon>Eukaryota</taxon>
        <taxon>Fungi</taxon>
        <taxon>Dikarya</taxon>
        <taxon>Basidiomycota</taxon>
        <taxon>Agaricomycotina</taxon>
        <taxon>Agaricomycetes</taxon>
        <taxon>Polyporales</taxon>
        <taxon>Polyporaceae</taxon>
        <taxon>Lentinus</taxon>
    </lineage>
</organism>
<reference evidence="2 3" key="1">
    <citation type="journal article" date="2018" name="Biotechnol. Biofuels">
        <title>Integrative visual omics of the white-rot fungus Polyporus brumalis exposes the biotechnological potential of its oxidative enzymes for delignifying raw plant biomass.</title>
        <authorList>
            <person name="Miyauchi S."/>
            <person name="Rancon A."/>
            <person name="Drula E."/>
            <person name="Hage H."/>
            <person name="Chaduli D."/>
            <person name="Favel A."/>
            <person name="Grisel S."/>
            <person name="Henrissat B."/>
            <person name="Herpoel-Gimbert I."/>
            <person name="Ruiz-Duenas F.J."/>
            <person name="Chevret D."/>
            <person name="Hainaut M."/>
            <person name="Lin J."/>
            <person name="Wang M."/>
            <person name="Pangilinan J."/>
            <person name="Lipzen A."/>
            <person name="Lesage-Meessen L."/>
            <person name="Navarro D."/>
            <person name="Riley R."/>
            <person name="Grigoriev I.V."/>
            <person name="Zhou S."/>
            <person name="Raouche S."/>
            <person name="Rosso M.N."/>
        </authorList>
    </citation>
    <scope>NUCLEOTIDE SEQUENCE [LARGE SCALE GENOMIC DNA]</scope>
    <source>
        <strain evidence="2 3">BRFM 1820</strain>
    </source>
</reference>
<evidence type="ECO:0000256" key="1">
    <source>
        <dbReference type="SAM" id="MobiDB-lite"/>
    </source>
</evidence>
<feature type="compositionally biased region" description="Low complexity" evidence="1">
    <location>
        <begin position="42"/>
        <end position="58"/>
    </location>
</feature>
<accession>A0A371CGP1</accession>
<dbReference type="Proteomes" id="UP000256964">
    <property type="component" value="Unassembled WGS sequence"/>
</dbReference>
<evidence type="ECO:0000313" key="3">
    <source>
        <dbReference type="Proteomes" id="UP000256964"/>
    </source>
</evidence>
<sequence>MLSPKQVKNVFEMLKRKASSIANHVKKKRKKGKGPGSDTESGSHISISSKSSKSSYHSPTVEDAEDEDDVRKSQAATEGVEDLAEAPPVKKKKPLMPEQDLANKQKRWKSPVYAFYKEKVMIVK</sequence>
<gene>
    <name evidence="2" type="ORF">OH76DRAFT_1491146</name>
</gene>
<proteinExistence type="predicted"/>
<keyword evidence="3" id="KW-1185">Reference proteome</keyword>
<feature type="region of interest" description="Disordered" evidence="1">
    <location>
        <begin position="18"/>
        <end position="104"/>
    </location>
</feature>
<name>A0A371CGP1_9APHY</name>
<dbReference type="EMBL" id="KZ857863">
    <property type="protein sequence ID" value="RDX39446.1"/>
    <property type="molecule type" value="Genomic_DNA"/>
</dbReference>